<keyword evidence="9 18" id="KW-0418">Kinase</keyword>
<dbReference type="PANTHER" id="PTHR34220:SF11">
    <property type="entry name" value="SENSOR PROTEIN KINASE HPTS"/>
    <property type="match status" value="1"/>
</dbReference>
<dbReference type="InterPro" id="IPR003594">
    <property type="entry name" value="HATPase_dom"/>
</dbReference>
<name>A0A368W3Y3_9BACL</name>
<evidence type="ECO:0000313" key="19">
    <source>
        <dbReference type="Proteomes" id="UP000252415"/>
    </source>
</evidence>
<dbReference type="Gene3D" id="3.30.565.10">
    <property type="entry name" value="Histidine kinase-like ATPase, C-terminal domain"/>
    <property type="match status" value="1"/>
</dbReference>
<accession>A0A368W3Y3</accession>
<evidence type="ECO:0000256" key="6">
    <source>
        <dbReference type="ARBA" id="ARBA00022679"/>
    </source>
</evidence>
<dbReference type="InterPro" id="IPR003660">
    <property type="entry name" value="HAMP_dom"/>
</dbReference>
<keyword evidence="14" id="KW-0175">Coiled coil</keyword>
<gene>
    <name evidence="18" type="ORF">DFP97_104277</name>
</gene>
<evidence type="ECO:0000256" key="5">
    <source>
        <dbReference type="ARBA" id="ARBA00022553"/>
    </source>
</evidence>
<evidence type="ECO:0000256" key="13">
    <source>
        <dbReference type="ARBA" id="ARBA00023136"/>
    </source>
</evidence>
<dbReference type="InterPro" id="IPR005467">
    <property type="entry name" value="His_kinase_dom"/>
</dbReference>
<evidence type="ECO:0000256" key="12">
    <source>
        <dbReference type="ARBA" id="ARBA00023012"/>
    </source>
</evidence>
<feature type="transmembrane region" description="Helical" evidence="15">
    <location>
        <begin position="12"/>
        <end position="30"/>
    </location>
</feature>
<dbReference type="InterPro" id="IPR050640">
    <property type="entry name" value="Bact_2-comp_sensor_kinase"/>
</dbReference>
<dbReference type="GO" id="GO:0005524">
    <property type="term" value="F:ATP binding"/>
    <property type="evidence" value="ECO:0007669"/>
    <property type="project" value="UniProtKB-KW"/>
</dbReference>
<evidence type="ECO:0000259" key="17">
    <source>
        <dbReference type="PROSITE" id="PS50885"/>
    </source>
</evidence>
<dbReference type="InterPro" id="IPR010559">
    <property type="entry name" value="Sig_transdc_His_kin_internal"/>
</dbReference>
<keyword evidence="13 15" id="KW-0472">Membrane</keyword>
<keyword evidence="11 15" id="KW-1133">Transmembrane helix</keyword>
<dbReference type="GO" id="GO:0000155">
    <property type="term" value="F:phosphorelay sensor kinase activity"/>
    <property type="evidence" value="ECO:0007669"/>
    <property type="project" value="InterPro"/>
</dbReference>
<dbReference type="EMBL" id="QPJD01000004">
    <property type="protein sequence ID" value="RCW49619.1"/>
    <property type="molecule type" value="Genomic_DNA"/>
</dbReference>
<dbReference type="AlphaFoldDB" id="A0A368W3Y3"/>
<dbReference type="SUPFAM" id="SSF158472">
    <property type="entry name" value="HAMP domain-like"/>
    <property type="match status" value="1"/>
</dbReference>
<dbReference type="Proteomes" id="UP000252415">
    <property type="component" value="Unassembled WGS sequence"/>
</dbReference>
<dbReference type="GO" id="GO:0005886">
    <property type="term" value="C:plasma membrane"/>
    <property type="evidence" value="ECO:0007669"/>
    <property type="project" value="UniProtKB-SubCell"/>
</dbReference>
<feature type="coiled-coil region" evidence="14">
    <location>
        <begin position="327"/>
        <end position="366"/>
    </location>
</feature>
<keyword evidence="5" id="KW-0597">Phosphoprotein</keyword>
<evidence type="ECO:0000256" key="14">
    <source>
        <dbReference type="SAM" id="Coils"/>
    </source>
</evidence>
<protein>
    <recommendedName>
        <fullName evidence="3">histidine kinase</fullName>
        <ecNumber evidence="3">2.7.13.3</ecNumber>
    </recommendedName>
</protein>
<reference evidence="18 19" key="1">
    <citation type="submission" date="2018-07" db="EMBL/GenBank/DDBJ databases">
        <title>Genomic Encyclopedia of Type Strains, Phase III (KMG-III): the genomes of soil and plant-associated and newly described type strains.</title>
        <authorList>
            <person name="Whitman W."/>
        </authorList>
    </citation>
    <scope>NUCLEOTIDE SEQUENCE [LARGE SCALE GENOMIC DNA]</scope>
    <source>
        <strain evidence="18 19">CECT 7506</strain>
    </source>
</reference>
<evidence type="ECO:0000256" key="2">
    <source>
        <dbReference type="ARBA" id="ARBA00004651"/>
    </source>
</evidence>
<evidence type="ECO:0000256" key="3">
    <source>
        <dbReference type="ARBA" id="ARBA00012438"/>
    </source>
</evidence>
<keyword evidence="8" id="KW-0547">Nucleotide-binding</keyword>
<dbReference type="PROSITE" id="PS50885">
    <property type="entry name" value="HAMP"/>
    <property type="match status" value="1"/>
</dbReference>
<evidence type="ECO:0000256" key="9">
    <source>
        <dbReference type="ARBA" id="ARBA00022777"/>
    </source>
</evidence>
<dbReference type="PANTHER" id="PTHR34220">
    <property type="entry name" value="SENSOR HISTIDINE KINASE YPDA"/>
    <property type="match status" value="1"/>
</dbReference>
<dbReference type="SMART" id="SM00387">
    <property type="entry name" value="HATPase_c"/>
    <property type="match status" value="1"/>
</dbReference>
<feature type="domain" description="HAMP" evidence="17">
    <location>
        <begin position="287"/>
        <end position="339"/>
    </location>
</feature>
<keyword evidence="6" id="KW-0808">Transferase</keyword>
<keyword evidence="12" id="KW-0902">Two-component regulatory system</keyword>
<evidence type="ECO:0000256" key="8">
    <source>
        <dbReference type="ARBA" id="ARBA00022741"/>
    </source>
</evidence>
<keyword evidence="19" id="KW-1185">Reference proteome</keyword>
<evidence type="ECO:0000256" key="11">
    <source>
        <dbReference type="ARBA" id="ARBA00022989"/>
    </source>
</evidence>
<comment type="catalytic activity">
    <reaction evidence="1">
        <text>ATP + protein L-histidine = ADP + protein N-phospho-L-histidine.</text>
        <dbReference type="EC" id="2.7.13.3"/>
    </reaction>
</comment>
<dbReference type="PROSITE" id="PS50109">
    <property type="entry name" value="HIS_KIN"/>
    <property type="match status" value="1"/>
</dbReference>
<sequence>MDRFRNHSLSRNIMYLILIMLVILLVSFVISNQIAKRIVERKVTDSADKILLQVEEKMTSFYADMGGISISLLYSPTIQTALTVKDELTMVLMNPEVISMFANTMSLKESIRGIRLYNKEGTPVANTGAGIVDSLQHPVQTTEYSGLMSSNDSHYTITVPIYNLKSAQLQDYRGACIFIMDVSNFNSILKNAKITPHSQFLLLDQHNNIMASDGAATNIHPFDLAEWKNDKRYIVQSVTLSSTGWKLISIIPKDELLRDLDTVQKLNIATYLVMICLLGLFLLLFFTRIMRPIKALMDFMKSYSKKGGETRFTIVYHNEIGVLAAQLNKMLDEIDTLGNEIQHAQKQMYEIEIAKKQMEISAFRNQINPHFLYNTLECIRALAFYNKDEEIAAISESLSNMFRYSVKGNDFVTIGDEIKHVKEYSNIIELRFMGRIRVEIEAETGLLGMKTLKMLLQPIVENAVFHGLEKKRGKGIVQLTAYSLSDNRIRYIVQDNGCGMDERQLQELSYRLGNPDALVSAVKDEKQGIGLANIYRRIKLFYGDAAEMDIQSQLNTGTLISITIPVHDNAEQEGSMNRVQGIDC</sequence>
<dbReference type="Gene3D" id="6.10.340.10">
    <property type="match status" value="1"/>
</dbReference>
<evidence type="ECO:0000256" key="15">
    <source>
        <dbReference type="SAM" id="Phobius"/>
    </source>
</evidence>
<keyword evidence="4" id="KW-1003">Cell membrane</keyword>
<evidence type="ECO:0000259" key="16">
    <source>
        <dbReference type="PROSITE" id="PS50109"/>
    </source>
</evidence>
<dbReference type="CDD" id="cd06225">
    <property type="entry name" value="HAMP"/>
    <property type="match status" value="1"/>
</dbReference>
<keyword evidence="10" id="KW-0067">ATP-binding</keyword>
<dbReference type="SUPFAM" id="SSF55874">
    <property type="entry name" value="ATPase domain of HSP90 chaperone/DNA topoisomerase II/histidine kinase"/>
    <property type="match status" value="1"/>
</dbReference>
<dbReference type="InterPro" id="IPR036890">
    <property type="entry name" value="HATPase_C_sf"/>
</dbReference>
<feature type="domain" description="Histidine kinase" evidence="16">
    <location>
        <begin position="452"/>
        <end position="568"/>
    </location>
</feature>
<dbReference type="RefSeq" id="WP_181873406.1">
    <property type="nucleotide sequence ID" value="NZ_QPJD01000004.1"/>
</dbReference>
<evidence type="ECO:0000256" key="10">
    <source>
        <dbReference type="ARBA" id="ARBA00022840"/>
    </source>
</evidence>
<dbReference type="EC" id="2.7.13.3" evidence="3"/>
<evidence type="ECO:0000256" key="4">
    <source>
        <dbReference type="ARBA" id="ARBA00022475"/>
    </source>
</evidence>
<evidence type="ECO:0000256" key="7">
    <source>
        <dbReference type="ARBA" id="ARBA00022692"/>
    </source>
</evidence>
<proteinExistence type="predicted"/>
<keyword evidence="7 15" id="KW-0812">Transmembrane</keyword>
<feature type="transmembrane region" description="Helical" evidence="15">
    <location>
        <begin position="268"/>
        <end position="287"/>
    </location>
</feature>
<dbReference type="Pfam" id="PF06580">
    <property type="entry name" value="His_kinase"/>
    <property type="match status" value="1"/>
</dbReference>
<evidence type="ECO:0000256" key="1">
    <source>
        <dbReference type="ARBA" id="ARBA00000085"/>
    </source>
</evidence>
<comment type="subcellular location">
    <subcellularLocation>
        <location evidence="2">Cell membrane</location>
        <topology evidence="2">Multi-pass membrane protein</topology>
    </subcellularLocation>
</comment>
<organism evidence="18 19">
    <name type="scientific">Paenibacillus prosopidis</name>
    <dbReference type="NCBI Taxonomy" id="630520"/>
    <lineage>
        <taxon>Bacteria</taxon>
        <taxon>Bacillati</taxon>
        <taxon>Bacillota</taxon>
        <taxon>Bacilli</taxon>
        <taxon>Bacillales</taxon>
        <taxon>Paenibacillaceae</taxon>
        <taxon>Paenibacillus</taxon>
    </lineage>
</organism>
<dbReference type="Pfam" id="PF02518">
    <property type="entry name" value="HATPase_c"/>
    <property type="match status" value="1"/>
</dbReference>
<comment type="caution">
    <text evidence="18">The sequence shown here is derived from an EMBL/GenBank/DDBJ whole genome shotgun (WGS) entry which is preliminary data.</text>
</comment>
<evidence type="ECO:0000313" key="18">
    <source>
        <dbReference type="EMBL" id="RCW49619.1"/>
    </source>
</evidence>